<name>A0A0G1IDG0_9BACT</name>
<evidence type="ECO:0000256" key="5">
    <source>
        <dbReference type="ARBA" id="ARBA00023136"/>
    </source>
</evidence>
<keyword evidence="2" id="KW-1003">Cell membrane</keyword>
<organism evidence="8 9">
    <name type="scientific">Candidatus Giovannonibacteria bacterium GW2011_GWB1_44_23</name>
    <dbReference type="NCBI Taxonomy" id="1618652"/>
    <lineage>
        <taxon>Bacteria</taxon>
        <taxon>Candidatus Giovannoniibacteriota</taxon>
    </lineage>
</organism>
<feature type="transmembrane region" description="Helical" evidence="6">
    <location>
        <begin position="285"/>
        <end position="310"/>
    </location>
</feature>
<keyword evidence="4 6" id="KW-1133">Transmembrane helix</keyword>
<proteinExistence type="predicted"/>
<evidence type="ECO:0000259" key="7">
    <source>
        <dbReference type="Pfam" id="PF02743"/>
    </source>
</evidence>
<comment type="subcellular location">
    <subcellularLocation>
        <location evidence="1">Cell membrane</location>
        <topology evidence="1">Multi-pass membrane protein</topology>
    </subcellularLocation>
</comment>
<accession>A0A0G1IDG0</accession>
<gene>
    <name evidence="8" type="ORF">UW49_C0013G0016</name>
</gene>
<keyword evidence="3 6" id="KW-0812">Transmembrane</keyword>
<evidence type="ECO:0000256" key="3">
    <source>
        <dbReference type="ARBA" id="ARBA00022692"/>
    </source>
</evidence>
<dbReference type="GO" id="GO:0005886">
    <property type="term" value="C:plasma membrane"/>
    <property type="evidence" value="ECO:0007669"/>
    <property type="project" value="UniProtKB-SubCell"/>
</dbReference>
<dbReference type="Proteomes" id="UP000033977">
    <property type="component" value="Unassembled WGS sequence"/>
</dbReference>
<dbReference type="Gene3D" id="3.30.450.20">
    <property type="entry name" value="PAS domain"/>
    <property type="match status" value="1"/>
</dbReference>
<dbReference type="AlphaFoldDB" id="A0A0G1IDG0"/>
<evidence type="ECO:0000256" key="1">
    <source>
        <dbReference type="ARBA" id="ARBA00004651"/>
    </source>
</evidence>
<evidence type="ECO:0000313" key="9">
    <source>
        <dbReference type="Proteomes" id="UP000033977"/>
    </source>
</evidence>
<sequence length="439" mass="49185">MDFIKKWTGIISGPLWYNIAIIFAIGIFLIAASFYWLFPVLNGVEQNVITSQNATTSHTVDLLDLFLDLTFQDLFHFGSHALESVNDYEKLSKIFFGSRHDFLNLLVFDTNGKLLTSLAARGVRAQPQLSGVSAQNNLFFQEALGGKRYISPVFFGPNGPSIQIATPITKNGKIIAVVSGEIDFTLLWGVASKTSVEEGKIYLVDNRGARISDPNIELARSGENLRYREIVNLLVQGRERIDFNKYTNEVGEKVLASGVKMPSTGWGVVVEQNENTALKQRNQTLIIALIFAGANFALLALLIFSTFRLMRALINVGREREERERTIAFLPDGVIEYTGENQILAMNPAAKRHLDIAGLPINIYVSESAAIPAGLERLWTIFFPRQEREGGQGNIYEISFQKPEPRVLQIITVYIKGTGHLEEQRYLKIIHDVTHERPL</sequence>
<dbReference type="EMBL" id="LCIN01000013">
    <property type="protein sequence ID" value="KKT56853.1"/>
    <property type="molecule type" value="Genomic_DNA"/>
</dbReference>
<comment type="caution">
    <text evidence="8">The sequence shown here is derived from an EMBL/GenBank/DDBJ whole genome shotgun (WGS) entry which is preliminary data.</text>
</comment>
<evidence type="ECO:0000256" key="4">
    <source>
        <dbReference type="ARBA" id="ARBA00022989"/>
    </source>
</evidence>
<evidence type="ECO:0000313" key="8">
    <source>
        <dbReference type="EMBL" id="KKT56853.1"/>
    </source>
</evidence>
<feature type="transmembrane region" description="Helical" evidence="6">
    <location>
        <begin position="15"/>
        <end position="38"/>
    </location>
</feature>
<feature type="domain" description="Cache" evidence="7">
    <location>
        <begin position="83"/>
        <end position="271"/>
    </location>
</feature>
<keyword evidence="5 6" id="KW-0472">Membrane</keyword>
<evidence type="ECO:0000256" key="2">
    <source>
        <dbReference type="ARBA" id="ARBA00022475"/>
    </source>
</evidence>
<evidence type="ECO:0000256" key="6">
    <source>
        <dbReference type="SAM" id="Phobius"/>
    </source>
</evidence>
<dbReference type="InterPro" id="IPR033479">
    <property type="entry name" value="dCache_1"/>
</dbReference>
<dbReference type="Pfam" id="PF02743">
    <property type="entry name" value="dCache_1"/>
    <property type="match status" value="1"/>
</dbReference>
<reference evidence="8 9" key="1">
    <citation type="journal article" date="2015" name="Nature">
        <title>rRNA introns, odd ribosomes, and small enigmatic genomes across a large radiation of phyla.</title>
        <authorList>
            <person name="Brown C.T."/>
            <person name="Hug L.A."/>
            <person name="Thomas B.C."/>
            <person name="Sharon I."/>
            <person name="Castelle C.J."/>
            <person name="Singh A."/>
            <person name="Wilkins M.J."/>
            <person name="Williams K.H."/>
            <person name="Banfield J.F."/>
        </authorList>
    </citation>
    <scope>NUCLEOTIDE SEQUENCE [LARGE SCALE GENOMIC DNA]</scope>
</reference>
<protein>
    <recommendedName>
        <fullName evidence="7">Cache domain-containing protein</fullName>
    </recommendedName>
</protein>